<name>A0A1X0RQC4_RHIZD</name>
<organism evidence="2 3">
    <name type="scientific">Rhizopus microsporus</name>
    <dbReference type="NCBI Taxonomy" id="58291"/>
    <lineage>
        <taxon>Eukaryota</taxon>
        <taxon>Fungi</taxon>
        <taxon>Fungi incertae sedis</taxon>
        <taxon>Mucoromycota</taxon>
        <taxon>Mucoromycotina</taxon>
        <taxon>Mucoromycetes</taxon>
        <taxon>Mucorales</taxon>
        <taxon>Mucorineae</taxon>
        <taxon>Rhizopodaceae</taxon>
        <taxon>Rhizopus</taxon>
    </lineage>
</organism>
<evidence type="ECO:0000313" key="2">
    <source>
        <dbReference type="EMBL" id="ORE14131.1"/>
    </source>
</evidence>
<protein>
    <recommendedName>
        <fullName evidence="4">Ndc10 domain-containing protein</fullName>
    </recommendedName>
</protein>
<accession>A0A1X0RQC4</accession>
<reference evidence="2 3" key="1">
    <citation type="journal article" date="2016" name="Proc. Natl. Acad. Sci. U.S.A.">
        <title>Lipid metabolic changes in an early divergent fungus govern the establishment of a mutualistic symbiosis with endobacteria.</title>
        <authorList>
            <person name="Lastovetsky O.A."/>
            <person name="Gaspar M.L."/>
            <person name="Mondo S.J."/>
            <person name="LaButti K.M."/>
            <person name="Sandor L."/>
            <person name="Grigoriev I.V."/>
            <person name="Henry S.A."/>
            <person name="Pawlowska T.E."/>
        </authorList>
    </citation>
    <scope>NUCLEOTIDE SEQUENCE [LARGE SCALE GENOMIC DNA]</scope>
    <source>
        <strain evidence="2 3">ATCC 11559</strain>
    </source>
</reference>
<keyword evidence="1" id="KW-0238">DNA-binding</keyword>
<dbReference type="Gene3D" id="1.10.150.130">
    <property type="match status" value="1"/>
</dbReference>
<proteinExistence type="predicted"/>
<evidence type="ECO:0008006" key="4">
    <source>
        <dbReference type="Google" id="ProtNLM"/>
    </source>
</evidence>
<dbReference type="GO" id="GO:0003677">
    <property type="term" value="F:DNA binding"/>
    <property type="evidence" value="ECO:0007669"/>
    <property type="project" value="UniProtKB-KW"/>
</dbReference>
<gene>
    <name evidence="2" type="ORF">BCV71DRAFT_187912</name>
</gene>
<evidence type="ECO:0000256" key="1">
    <source>
        <dbReference type="ARBA" id="ARBA00023125"/>
    </source>
</evidence>
<dbReference type="VEuPathDB" id="FungiDB:BCV72DRAFT_249156"/>
<evidence type="ECO:0000313" key="3">
    <source>
        <dbReference type="Proteomes" id="UP000242381"/>
    </source>
</evidence>
<dbReference type="AlphaFoldDB" id="A0A1X0RQC4"/>
<feature type="non-terminal residue" evidence="2">
    <location>
        <position position="1"/>
    </location>
</feature>
<dbReference type="Proteomes" id="UP000242381">
    <property type="component" value="Unassembled WGS sequence"/>
</dbReference>
<sequence>NQINNRFTVNDEGVQRMIGNNSAMYYSNQMIIAQNMVHRPVNTIKAYSSKQEEWKKWCLEQRFGDGEIVTDQNLSYFLAEYVMKRGRKLRRNPDGTPIALGRESVLAYVKAIAGIYSKQKALGLNSHDPARGPLVRTFLDTLEKEKVKSKRQYFEDRGKNTLNDGYIKQIMETFCQVFSVYDPALLNKNNSVRIVFVFSLYFDHYIVGQIINTNGRFSTFQIVQTFIILYL</sequence>
<dbReference type="InterPro" id="IPR010998">
    <property type="entry name" value="Integrase_recombinase_N"/>
</dbReference>
<dbReference type="EMBL" id="KV921489">
    <property type="protein sequence ID" value="ORE14131.1"/>
    <property type="molecule type" value="Genomic_DNA"/>
</dbReference>